<evidence type="ECO:0000256" key="5">
    <source>
        <dbReference type="SAM" id="MobiDB-lite"/>
    </source>
</evidence>
<evidence type="ECO:0000256" key="4">
    <source>
        <dbReference type="ARBA" id="ARBA00023163"/>
    </source>
</evidence>
<dbReference type="InterPro" id="IPR005119">
    <property type="entry name" value="LysR_subst-bd"/>
</dbReference>
<evidence type="ECO:0000256" key="1">
    <source>
        <dbReference type="ARBA" id="ARBA00009437"/>
    </source>
</evidence>
<dbReference type="SUPFAM" id="SSF53850">
    <property type="entry name" value="Periplasmic binding protein-like II"/>
    <property type="match status" value="1"/>
</dbReference>
<keyword evidence="3" id="KW-0238">DNA-binding</keyword>
<evidence type="ECO:0000313" key="7">
    <source>
        <dbReference type="EMBL" id="GIG73577.1"/>
    </source>
</evidence>
<dbReference type="PANTHER" id="PTHR30346:SF28">
    <property type="entry name" value="HTH-TYPE TRANSCRIPTIONAL REGULATOR CYNR"/>
    <property type="match status" value="1"/>
</dbReference>
<dbReference type="Pfam" id="PF00126">
    <property type="entry name" value="HTH_1"/>
    <property type="match status" value="1"/>
</dbReference>
<dbReference type="PROSITE" id="PS50931">
    <property type="entry name" value="HTH_LYSR"/>
    <property type="match status" value="1"/>
</dbReference>
<dbReference type="EMBL" id="BONU01000010">
    <property type="protein sequence ID" value="GIG73577.1"/>
    <property type="molecule type" value="Genomic_DNA"/>
</dbReference>
<reference evidence="7" key="1">
    <citation type="submission" date="2021-01" db="EMBL/GenBank/DDBJ databases">
        <title>Whole genome shotgun sequence of Planosporangium flavigriseum NBRC 105377.</title>
        <authorList>
            <person name="Komaki H."/>
            <person name="Tamura T."/>
        </authorList>
    </citation>
    <scope>NUCLEOTIDE SEQUENCE</scope>
    <source>
        <strain evidence="7">NBRC 105377</strain>
    </source>
</reference>
<feature type="domain" description="HTH lysR-type" evidence="6">
    <location>
        <begin position="91"/>
        <end position="148"/>
    </location>
</feature>
<evidence type="ECO:0000313" key="8">
    <source>
        <dbReference type="Proteomes" id="UP000653674"/>
    </source>
</evidence>
<sequence>MPARASRQDRAGTRVDSTSDRMSGDHCLQRSGLALKPLVYKHTHRGPLQDDWTPVGGLTVVLSEQGVAPQSVFEQGVTVGKIATAQCAPGVELRHLRYFLALYEELHFGRAATRLQMAQPPLSQSIRKLEEALGVRLFHRTSRTVAPTEAGRVFAEHVRPLLASFEAAVADTKQAGGTTSQLRIGCVPDVPIERLLKFIELMRVANPGVQTQVTQLLAREQVSRLQEGTLEYGIFHHAEDHDGIELVPLFFGEQLAAFLPKNHRLAAHDSLGPDDLEEEDLAIFSRANDPALHDLLLASIEEAGYRFRSVRDAGCFTARDVMLAVASGLGVAFRPFSFKDASDAGSLVSRRPISPPIEMPETVIAWASNAPRKLRSITESVRAVADLLRQTADDAF</sequence>
<dbReference type="InterPro" id="IPR000847">
    <property type="entry name" value="LysR_HTH_N"/>
</dbReference>
<dbReference type="InterPro" id="IPR036388">
    <property type="entry name" value="WH-like_DNA-bd_sf"/>
</dbReference>
<dbReference type="PANTHER" id="PTHR30346">
    <property type="entry name" value="TRANSCRIPTIONAL DUAL REGULATOR HCAR-RELATED"/>
    <property type="match status" value="1"/>
</dbReference>
<dbReference type="Pfam" id="PF03466">
    <property type="entry name" value="LysR_substrate"/>
    <property type="match status" value="1"/>
</dbReference>
<keyword evidence="8" id="KW-1185">Reference proteome</keyword>
<evidence type="ECO:0000259" key="6">
    <source>
        <dbReference type="PROSITE" id="PS50931"/>
    </source>
</evidence>
<dbReference type="GO" id="GO:0032993">
    <property type="term" value="C:protein-DNA complex"/>
    <property type="evidence" value="ECO:0007669"/>
    <property type="project" value="TreeGrafter"/>
</dbReference>
<name>A0A8J3PL82_9ACTN</name>
<protein>
    <recommendedName>
        <fullName evidence="6">HTH lysR-type domain-containing protein</fullName>
    </recommendedName>
</protein>
<feature type="region of interest" description="Disordered" evidence="5">
    <location>
        <begin position="1"/>
        <end position="25"/>
    </location>
</feature>
<dbReference type="Proteomes" id="UP000653674">
    <property type="component" value="Unassembled WGS sequence"/>
</dbReference>
<dbReference type="GO" id="GO:0003700">
    <property type="term" value="F:DNA-binding transcription factor activity"/>
    <property type="evidence" value="ECO:0007669"/>
    <property type="project" value="InterPro"/>
</dbReference>
<evidence type="ECO:0000256" key="3">
    <source>
        <dbReference type="ARBA" id="ARBA00023125"/>
    </source>
</evidence>
<accession>A0A8J3PL82</accession>
<dbReference type="Gene3D" id="3.40.190.10">
    <property type="entry name" value="Periplasmic binding protein-like II"/>
    <property type="match status" value="2"/>
</dbReference>
<dbReference type="InterPro" id="IPR036390">
    <property type="entry name" value="WH_DNA-bd_sf"/>
</dbReference>
<dbReference type="PRINTS" id="PR00039">
    <property type="entry name" value="HTHLYSR"/>
</dbReference>
<dbReference type="AlphaFoldDB" id="A0A8J3PL82"/>
<keyword evidence="4" id="KW-0804">Transcription</keyword>
<keyword evidence="2" id="KW-0805">Transcription regulation</keyword>
<comment type="caution">
    <text evidence="7">The sequence shown here is derived from an EMBL/GenBank/DDBJ whole genome shotgun (WGS) entry which is preliminary data.</text>
</comment>
<dbReference type="FunFam" id="1.10.10.10:FF:000001">
    <property type="entry name" value="LysR family transcriptional regulator"/>
    <property type="match status" value="1"/>
</dbReference>
<proteinExistence type="inferred from homology"/>
<dbReference type="CDD" id="cd08414">
    <property type="entry name" value="PBP2_LTTR_aromatics_like"/>
    <property type="match status" value="1"/>
</dbReference>
<dbReference type="GO" id="GO:0003677">
    <property type="term" value="F:DNA binding"/>
    <property type="evidence" value="ECO:0007669"/>
    <property type="project" value="UniProtKB-KW"/>
</dbReference>
<dbReference type="Gene3D" id="1.10.10.10">
    <property type="entry name" value="Winged helix-like DNA-binding domain superfamily/Winged helix DNA-binding domain"/>
    <property type="match status" value="1"/>
</dbReference>
<evidence type="ECO:0000256" key="2">
    <source>
        <dbReference type="ARBA" id="ARBA00023015"/>
    </source>
</evidence>
<dbReference type="RefSeq" id="WP_344119645.1">
    <property type="nucleotide sequence ID" value="NZ_BAAAQJ010000003.1"/>
</dbReference>
<organism evidence="7 8">
    <name type="scientific">Planosporangium flavigriseum</name>
    <dbReference type="NCBI Taxonomy" id="373681"/>
    <lineage>
        <taxon>Bacteria</taxon>
        <taxon>Bacillati</taxon>
        <taxon>Actinomycetota</taxon>
        <taxon>Actinomycetes</taxon>
        <taxon>Micromonosporales</taxon>
        <taxon>Micromonosporaceae</taxon>
        <taxon>Planosporangium</taxon>
    </lineage>
</organism>
<gene>
    <name evidence="7" type="ORF">Pfl04_19810</name>
</gene>
<comment type="similarity">
    <text evidence="1">Belongs to the LysR transcriptional regulatory family.</text>
</comment>
<dbReference type="SUPFAM" id="SSF46785">
    <property type="entry name" value="Winged helix' DNA-binding domain"/>
    <property type="match status" value="1"/>
</dbReference>